<dbReference type="Proteomes" id="UP000054047">
    <property type="component" value="Unassembled WGS sequence"/>
</dbReference>
<gene>
    <name evidence="1" type="ORF">ANCDUO_00177</name>
</gene>
<dbReference type="AlphaFoldDB" id="A0A0C2DHP5"/>
<dbReference type="EMBL" id="KN726149">
    <property type="protein sequence ID" value="KIH69478.1"/>
    <property type="molecule type" value="Genomic_DNA"/>
</dbReference>
<keyword evidence="2" id="KW-1185">Reference proteome</keyword>
<sequence>MILLLRLRSIIDERLREEQAGFRSNRSCCEQIFSLRETIEECIEYRHPLCVNVVDFQKAFDSIHRESLWAIL</sequence>
<dbReference type="PANTHER" id="PTHR47027">
    <property type="entry name" value="REVERSE TRANSCRIPTASE DOMAIN-CONTAINING PROTEIN"/>
    <property type="match status" value="1"/>
</dbReference>
<accession>A0A0C2DHP5</accession>
<protein>
    <submittedName>
        <fullName evidence="1">Uncharacterized protein</fullName>
    </submittedName>
</protein>
<name>A0A0C2DHP5_9BILA</name>
<evidence type="ECO:0000313" key="1">
    <source>
        <dbReference type="EMBL" id="KIH69478.1"/>
    </source>
</evidence>
<dbReference type="PANTHER" id="PTHR47027:SF25">
    <property type="entry name" value="REVERSE TRANSCRIPTASE DOMAIN-CONTAINING PROTEIN"/>
    <property type="match status" value="1"/>
</dbReference>
<dbReference type="OrthoDB" id="410104at2759"/>
<evidence type="ECO:0000313" key="2">
    <source>
        <dbReference type="Proteomes" id="UP000054047"/>
    </source>
</evidence>
<organism evidence="1 2">
    <name type="scientific">Ancylostoma duodenale</name>
    <dbReference type="NCBI Taxonomy" id="51022"/>
    <lineage>
        <taxon>Eukaryota</taxon>
        <taxon>Metazoa</taxon>
        <taxon>Ecdysozoa</taxon>
        <taxon>Nematoda</taxon>
        <taxon>Chromadorea</taxon>
        <taxon>Rhabditida</taxon>
        <taxon>Rhabditina</taxon>
        <taxon>Rhabditomorpha</taxon>
        <taxon>Strongyloidea</taxon>
        <taxon>Ancylostomatidae</taxon>
        <taxon>Ancylostomatinae</taxon>
        <taxon>Ancylostoma</taxon>
    </lineage>
</organism>
<reference evidence="1 2" key="1">
    <citation type="submission" date="2013-12" db="EMBL/GenBank/DDBJ databases">
        <title>Draft genome of the parsitic nematode Ancylostoma duodenale.</title>
        <authorList>
            <person name="Mitreva M."/>
        </authorList>
    </citation>
    <scope>NUCLEOTIDE SEQUENCE [LARGE SCALE GENOMIC DNA]</scope>
    <source>
        <strain evidence="1 2">Zhejiang</strain>
    </source>
</reference>
<proteinExistence type="predicted"/>